<protein>
    <submittedName>
        <fullName evidence="2">Uncharacterized protein</fullName>
    </submittedName>
</protein>
<reference evidence="2 3" key="1">
    <citation type="journal article" date="2024" name="BMC Genomics">
        <title>Genome assembly of redclaw crayfish (Cherax quadricarinatus) provides insights into its immune adaptation and hypoxia tolerance.</title>
        <authorList>
            <person name="Liu Z."/>
            <person name="Zheng J."/>
            <person name="Li H."/>
            <person name="Fang K."/>
            <person name="Wang S."/>
            <person name="He J."/>
            <person name="Zhou D."/>
            <person name="Weng S."/>
            <person name="Chi M."/>
            <person name="Gu Z."/>
            <person name="He J."/>
            <person name="Li F."/>
            <person name="Wang M."/>
        </authorList>
    </citation>
    <scope>NUCLEOTIDE SEQUENCE [LARGE SCALE GENOMIC DNA]</scope>
    <source>
        <strain evidence="2">ZL_2023a</strain>
    </source>
</reference>
<sequence length="478" mass="52844">QPGVQEPGQQTVQRLNRHQKQDSTSSSCSSISSSRVVKGPAPARPHQPHLIYNDYETLERDDITALNITQIAVGASTCNVVSLCNTEDVYRTPRRGYQTEEITSALSSRQEKMGRLSVRRASAMTHRSLEDQYGAVISANLEALSNMLDQLCNNWFPPAYEEVHSGVSQWEDVTIDDDIIVGAGHRLFYVGEACGQEVILMLTPETKVEAHHLLTPMPLATFKDELPSHLLSHKYITRGKSTLGTVWVMPPLSLTTLRSLAEEDFPQLSHVPVEWERSTCLLLLQLVTGLKQLQAQGVEETCIDLTLVVRGSQGKGHDCDPRLILVPPTETGSPLMSLCQCAAAVTLLLMGVDDPSEHAKDGNFIIPAAVPSQRAFNILLRLLHQEKAGSLTQVKCVLEVLLFGPDSSGCDAKEGEEVEAALQRWLDLERATVLHTLIRGPLVSSVLTKFHLLFLVRTNSRILRETLKLLRDPEVTTF</sequence>
<name>A0AAW0YJ38_CHEQU</name>
<dbReference type="PANTHER" id="PTHR37970:SF1">
    <property type="entry name" value="SERINE-RICH ADHESIN FOR PLATELETS"/>
    <property type="match status" value="1"/>
</dbReference>
<keyword evidence="3" id="KW-1185">Reference proteome</keyword>
<feature type="compositionally biased region" description="Low complexity" evidence="1">
    <location>
        <begin position="23"/>
        <end position="34"/>
    </location>
</feature>
<evidence type="ECO:0000313" key="3">
    <source>
        <dbReference type="Proteomes" id="UP001445076"/>
    </source>
</evidence>
<feature type="non-terminal residue" evidence="2">
    <location>
        <position position="1"/>
    </location>
</feature>
<comment type="caution">
    <text evidence="2">The sequence shown here is derived from an EMBL/GenBank/DDBJ whole genome shotgun (WGS) entry which is preliminary data.</text>
</comment>
<gene>
    <name evidence="2" type="ORF">OTU49_009637</name>
</gene>
<evidence type="ECO:0000256" key="1">
    <source>
        <dbReference type="SAM" id="MobiDB-lite"/>
    </source>
</evidence>
<proteinExistence type="predicted"/>
<evidence type="ECO:0000313" key="2">
    <source>
        <dbReference type="EMBL" id="KAK8751660.1"/>
    </source>
</evidence>
<dbReference type="Proteomes" id="UP001445076">
    <property type="component" value="Unassembled WGS sequence"/>
</dbReference>
<feature type="region of interest" description="Disordered" evidence="1">
    <location>
        <begin position="1"/>
        <end position="48"/>
    </location>
</feature>
<organism evidence="2 3">
    <name type="scientific">Cherax quadricarinatus</name>
    <name type="common">Australian red claw crayfish</name>
    <dbReference type="NCBI Taxonomy" id="27406"/>
    <lineage>
        <taxon>Eukaryota</taxon>
        <taxon>Metazoa</taxon>
        <taxon>Ecdysozoa</taxon>
        <taxon>Arthropoda</taxon>
        <taxon>Crustacea</taxon>
        <taxon>Multicrustacea</taxon>
        <taxon>Malacostraca</taxon>
        <taxon>Eumalacostraca</taxon>
        <taxon>Eucarida</taxon>
        <taxon>Decapoda</taxon>
        <taxon>Pleocyemata</taxon>
        <taxon>Astacidea</taxon>
        <taxon>Parastacoidea</taxon>
        <taxon>Parastacidae</taxon>
        <taxon>Cherax</taxon>
    </lineage>
</organism>
<dbReference type="EMBL" id="JARKIK010000005">
    <property type="protein sequence ID" value="KAK8751660.1"/>
    <property type="molecule type" value="Genomic_DNA"/>
</dbReference>
<dbReference type="PANTHER" id="PTHR37970">
    <property type="entry name" value="PROTEIN CBG08587"/>
    <property type="match status" value="1"/>
</dbReference>
<accession>A0AAW0YJ38</accession>
<dbReference type="AlphaFoldDB" id="A0AAW0YJ38"/>